<sequence length="85" mass="9769">MDFVPYISAINIDHTVVNKETLEMLHNIGFNYLPGFIRLTIIASHCRKHHSYKCHFRKDFLLFSFAPIGILIFRGLGLYSSVRGG</sequence>
<accession>A0A4D6KPH1</accession>
<proteinExistence type="predicted"/>
<name>A0A4D6KPH1_VIGUN</name>
<evidence type="ECO:0000313" key="3">
    <source>
        <dbReference type="Proteomes" id="UP000501690"/>
    </source>
</evidence>
<keyword evidence="1" id="KW-0812">Transmembrane</keyword>
<gene>
    <name evidence="2" type="ORF">DEO72_LG1g3223</name>
</gene>
<dbReference type="AlphaFoldDB" id="A0A4D6KPH1"/>
<organism evidence="2 3">
    <name type="scientific">Vigna unguiculata</name>
    <name type="common">Cowpea</name>
    <dbReference type="NCBI Taxonomy" id="3917"/>
    <lineage>
        <taxon>Eukaryota</taxon>
        <taxon>Viridiplantae</taxon>
        <taxon>Streptophyta</taxon>
        <taxon>Embryophyta</taxon>
        <taxon>Tracheophyta</taxon>
        <taxon>Spermatophyta</taxon>
        <taxon>Magnoliopsida</taxon>
        <taxon>eudicotyledons</taxon>
        <taxon>Gunneridae</taxon>
        <taxon>Pentapetalae</taxon>
        <taxon>rosids</taxon>
        <taxon>fabids</taxon>
        <taxon>Fabales</taxon>
        <taxon>Fabaceae</taxon>
        <taxon>Papilionoideae</taxon>
        <taxon>50 kb inversion clade</taxon>
        <taxon>NPAAA clade</taxon>
        <taxon>indigoferoid/millettioid clade</taxon>
        <taxon>Phaseoleae</taxon>
        <taxon>Vigna</taxon>
    </lineage>
</organism>
<dbReference type="Proteomes" id="UP000501690">
    <property type="component" value="Linkage Group LG1"/>
</dbReference>
<keyword evidence="1" id="KW-0472">Membrane</keyword>
<evidence type="ECO:0000313" key="2">
    <source>
        <dbReference type="EMBL" id="QCD79578.1"/>
    </source>
</evidence>
<keyword evidence="3" id="KW-1185">Reference proteome</keyword>
<reference evidence="2 3" key="1">
    <citation type="submission" date="2019-04" db="EMBL/GenBank/DDBJ databases">
        <title>An improved genome assembly and genetic linkage map for asparagus bean, Vigna unguiculata ssp. sesquipedialis.</title>
        <authorList>
            <person name="Xia Q."/>
            <person name="Zhang R."/>
            <person name="Dong Y."/>
        </authorList>
    </citation>
    <scope>NUCLEOTIDE SEQUENCE [LARGE SCALE GENOMIC DNA]</scope>
    <source>
        <tissue evidence="2">Leaf</tissue>
    </source>
</reference>
<feature type="transmembrane region" description="Helical" evidence="1">
    <location>
        <begin position="60"/>
        <end position="79"/>
    </location>
</feature>
<keyword evidence="1" id="KW-1133">Transmembrane helix</keyword>
<evidence type="ECO:0000256" key="1">
    <source>
        <dbReference type="SAM" id="Phobius"/>
    </source>
</evidence>
<dbReference type="EMBL" id="CP039345">
    <property type="protein sequence ID" value="QCD79578.1"/>
    <property type="molecule type" value="Genomic_DNA"/>
</dbReference>
<protein>
    <submittedName>
        <fullName evidence="2">Uncharacterized protein</fullName>
    </submittedName>
</protein>